<evidence type="ECO:0000256" key="16">
    <source>
        <dbReference type="ARBA" id="ARBA00023180"/>
    </source>
</evidence>
<dbReference type="SUPFAM" id="SSF56112">
    <property type="entry name" value="Protein kinase-like (PK-like)"/>
    <property type="match status" value="1"/>
</dbReference>
<keyword evidence="8 22" id="KW-0732">Signal</keyword>
<dbReference type="InterPro" id="IPR051824">
    <property type="entry name" value="LRR_Rcpt-Like_S/T_Kinase"/>
</dbReference>
<dbReference type="InterPro" id="IPR017441">
    <property type="entry name" value="Protein_kinase_ATP_BS"/>
</dbReference>
<dbReference type="InterPro" id="IPR001611">
    <property type="entry name" value="Leu-rich_rpt"/>
</dbReference>
<keyword evidence="15" id="KW-0675">Receptor</keyword>
<evidence type="ECO:0000259" key="23">
    <source>
        <dbReference type="PROSITE" id="PS50011"/>
    </source>
</evidence>
<feature type="region of interest" description="Disordered" evidence="20">
    <location>
        <begin position="974"/>
        <end position="1008"/>
    </location>
</feature>
<sequence length="1008" mass="111639">MAPALSDIFRITSPLLILMLLTFCMGATNLEAQVGSLVKDEVEALLEVATQLGKKGWNRNMLTMKCNDTVLPLEPDADNEVICNCSFPGGVCHVVAIYWQDLNGSLPKAIQKLPHLKQLTLWANYLSGNIPPEWADTKLEFLSLGVNRLNGTIPSYLGNITTLRSLNIENNMFSGTVPPKLGDLVNLESLTLSANNLSGELPLALANLIRLKELRLSRNNFTGRIPEFIQSWKQLDALEIEAGGFTGPIPSNISLLTNLTELRISNLLGNGSEIPNLDSIQNITLLDLSFNRLSGPLPENYDGLKGLEKMNRSLTGTEILVEPYKKDIELPNPLDLIGKPVECLNRCSEGLPSQEEEDALHHSPLERNQILFLYSPDNLVSVINRKRYSMHINCGGPATTIEKTTYEADDEGGAAKYASTRLIGKKNGQLCTVHKASLTPLSLTYYVPCLVNGNYSVKLHFAEIVIRDNKSYYSLGRRVFDVYIQNIVVLKDFDIVMKVGGVDKVYIHNCTTLVTNGALEIRLHWAGKGTTRSPKKGTYGPLISAIDVESDFDPPNNGRRKRFIIAGAVVLPLFLIFILLSSLWWKGYLGGRKSRDRELVGLDLVTGIFTFKQIKTATNDFDVANKLGEGGFGCVYKGVLSDGTRIAVKQLSAKSKQGNREFVNEIGMISALQHPNLVRLYGCCIEGKQLLLVYEYMENNSLAHVLFGTKEIEATKLDWRTRQRICVNIAKGLVFLHEESTLKIVHRDIKGTNILLDKDMNAKISDFGMAKLDDEDNTHIDTRIAGTMLKYRWKGLASKYAVGRHRGFKSCTAGLPWIRVSPSMAVSLKDYPLERGYMAPEYALYGYLTYKADVYSFGVVALEIVSGMNNAKFRRGENFVCLLDWVLYLQKNGDIMEMVDPRLGSAFNKKEVVRMINVALLCTNQSPALRPIMSTVVSMLEGKTDVEELVMVPSTSSDQSGYATTTFNKFAQASFSGSSSENKSLAKSSEGPWTASSSSSAQDLYSIK</sequence>
<evidence type="ECO:0000256" key="21">
    <source>
        <dbReference type="SAM" id="Phobius"/>
    </source>
</evidence>
<feature type="transmembrane region" description="Helical" evidence="21">
    <location>
        <begin position="563"/>
        <end position="585"/>
    </location>
</feature>
<dbReference type="EMBL" id="CAADRP010001531">
    <property type="protein sequence ID" value="VFU39761.1"/>
    <property type="molecule type" value="Genomic_DNA"/>
</dbReference>
<evidence type="ECO:0000256" key="7">
    <source>
        <dbReference type="ARBA" id="ARBA00022692"/>
    </source>
</evidence>
<evidence type="ECO:0000256" key="1">
    <source>
        <dbReference type="ARBA" id="ARBA00004479"/>
    </source>
</evidence>
<keyword evidence="13 21" id="KW-1133">Transmembrane helix</keyword>
<feature type="signal peptide" evidence="22">
    <location>
        <begin position="1"/>
        <end position="26"/>
    </location>
</feature>
<keyword evidence="7 21" id="KW-0812">Transmembrane</keyword>
<dbReference type="SMART" id="SM00220">
    <property type="entry name" value="S_TKc"/>
    <property type="match status" value="1"/>
</dbReference>
<proteinExistence type="predicted"/>
<evidence type="ECO:0000256" key="4">
    <source>
        <dbReference type="ARBA" id="ARBA00022553"/>
    </source>
</evidence>
<dbReference type="FunFam" id="1.10.510.10:FF:001023">
    <property type="entry name" value="Os07g0541700 protein"/>
    <property type="match status" value="1"/>
</dbReference>
<dbReference type="Gene3D" id="3.80.10.10">
    <property type="entry name" value="Ribonuclease Inhibitor"/>
    <property type="match status" value="2"/>
</dbReference>
<dbReference type="AlphaFoldDB" id="A0A6N2LI00"/>
<dbReference type="SUPFAM" id="SSF52058">
    <property type="entry name" value="L domain-like"/>
    <property type="match status" value="1"/>
</dbReference>
<evidence type="ECO:0000256" key="8">
    <source>
        <dbReference type="ARBA" id="ARBA00022729"/>
    </source>
</evidence>
<dbReference type="Pfam" id="PF07714">
    <property type="entry name" value="PK_Tyr_Ser-Thr"/>
    <property type="match status" value="2"/>
</dbReference>
<evidence type="ECO:0000256" key="20">
    <source>
        <dbReference type="SAM" id="MobiDB-lite"/>
    </source>
</evidence>
<dbReference type="Pfam" id="PF00560">
    <property type="entry name" value="LRR_1"/>
    <property type="match status" value="4"/>
</dbReference>
<dbReference type="InterPro" id="IPR001245">
    <property type="entry name" value="Ser-Thr/Tyr_kinase_cat_dom"/>
</dbReference>
<evidence type="ECO:0000256" key="14">
    <source>
        <dbReference type="ARBA" id="ARBA00023136"/>
    </source>
</evidence>
<keyword evidence="9" id="KW-0677">Repeat</keyword>
<evidence type="ECO:0000256" key="22">
    <source>
        <dbReference type="SAM" id="SignalP"/>
    </source>
</evidence>
<keyword evidence="14 21" id="KW-0472">Membrane</keyword>
<protein>
    <recommendedName>
        <fullName evidence="2">non-specific serine/threonine protein kinase</fullName>
        <ecNumber evidence="2">2.7.11.1</ecNumber>
    </recommendedName>
</protein>
<evidence type="ECO:0000256" key="6">
    <source>
        <dbReference type="ARBA" id="ARBA00022679"/>
    </source>
</evidence>
<keyword evidence="10 19" id="KW-0547">Nucleotide-binding</keyword>
<gene>
    <name evidence="24" type="ORF">SVIM_LOCUS222989</name>
</gene>
<dbReference type="InterPro" id="IPR008271">
    <property type="entry name" value="Ser/Thr_kinase_AS"/>
</dbReference>
<dbReference type="PROSITE" id="PS00108">
    <property type="entry name" value="PROTEIN_KINASE_ST"/>
    <property type="match status" value="1"/>
</dbReference>
<feature type="compositionally biased region" description="Low complexity" evidence="20">
    <location>
        <begin position="976"/>
        <end position="1008"/>
    </location>
</feature>
<evidence type="ECO:0000256" key="13">
    <source>
        <dbReference type="ARBA" id="ARBA00022989"/>
    </source>
</evidence>
<dbReference type="PANTHER" id="PTHR48006">
    <property type="entry name" value="LEUCINE-RICH REPEAT-CONTAINING PROTEIN DDB_G0281931-RELATED"/>
    <property type="match status" value="1"/>
</dbReference>
<dbReference type="CDD" id="cd14066">
    <property type="entry name" value="STKc_IRAK"/>
    <property type="match status" value="1"/>
</dbReference>
<feature type="binding site" evidence="19">
    <location>
        <position position="649"/>
    </location>
    <ligand>
        <name>ATP</name>
        <dbReference type="ChEBI" id="CHEBI:30616"/>
    </ligand>
</feature>
<evidence type="ECO:0000256" key="11">
    <source>
        <dbReference type="ARBA" id="ARBA00022777"/>
    </source>
</evidence>
<evidence type="ECO:0000256" key="10">
    <source>
        <dbReference type="ARBA" id="ARBA00022741"/>
    </source>
</evidence>
<evidence type="ECO:0000256" key="3">
    <source>
        <dbReference type="ARBA" id="ARBA00022527"/>
    </source>
</evidence>
<keyword evidence="3" id="KW-0723">Serine/threonine-protein kinase</keyword>
<dbReference type="FunFam" id="3.30.200.20:FF:000217">
    <property type="entry name" value="probable LRR receptor-like serine/threonine-protein kinase At1g53430"/>
    <property type="match status" value="1"/>
</dbReference>
<dbReference type="PANTHER" id="PTHR48006:SF66">
    <property type="entry name" value="PROTEIN KINASE DOMAIN-CONTAINING PROTEIN"/>
    <property type="match status" value="1"/>
</dbReference>
<evidence type="ECO:0000256" key="19">
    <source>
        <dbReference type="PROSITE-ProRule" id="PRU10141"/>
    </source>
</evidence>
<evidence type="ECO:0000313" key="24">
    <source>
        <dbReference type="EMBL" id="VFU39761.1"/>
    </source>
</evidence>
<dbReference type="EC" id="2.7.11.1" evidence="2"/>
<dbReference type="GO" id="GO:0005524">
    <property type="term" value="F:ATP binding"/>
    <property type="evidence" value="ECO:0007669"/>
    <property type="project" value="UniProtKB-UniRule"/>
</dbReference>
<feature type="chain" id="PRO_5027068422" description="non-specific serine/threonine protein kinase" evidence="22">
    <location>
        <begin position="27"/>
        <end position="1008"/>
    </location>
</feature>
<comment type="catalytic activity">
    <reaction evidence="17">
        <text>L-threonyl-[protein] + ATP = O-phospho-L-threonyl-[protein] + ADP + H(+)</text>
        <dbReference type="Rhea" id="RHEA:46608"/>
        <dbReference type="Rhea" id="RHEA-COMP:11060"/>
        <dbReference type="Rhea" id="RHEA-COMP:11605"/>
        <dbReference type="ChEBI" id="CHEBI:15378"/>
        <dbReference type="ChEBI" id="CHEBI:30013"/>
        <dbReference type="ChEBI" id="CHEBI:30616"/>
        <dbReference type="ChEBI" id="CHEBI:61977"/>
        <dbReference type="ChEBI" id="CHEBI:456216"/>
        <dbReference type="EC" id="2.7.11.1"/>
    </reaction>
</comment>
<dbReference type="FunFam" id="3.80.10.10:FF:000383">
    <property type="entry name" value="Leucine-rich repeat receptor protein kinase EMS1"/>
    <property type="match status" value="1"/>
</dbReference>
<keyword evidence="16" id="KW-0325">Glycoprotein</keyword>
<dbReference type="InterPro" id="IPR000719">
    <property type="entry name" value="Prot_kinase_dom"/>
</dbReference>
<dbReference type="Gene3D" id="3.30.200.20">
    <property type="entry name" value="Phosphorylase Kinase, domain 1"/>
    <property type="match status" value="1"/>
</dbReference>
<keyword evidence="12 19" id="KW-0067">ATP-binding</keyword>
<dbReference type="Gene3D" id="1.10.510.10">
    <property type="entry name" value="Transferase(Phosphotransferase) domain 1"/>
    <property type="match status" value="1"/>
</dbReference>
<dbReference type="InterPro" id="IPR011009">
    <property type="entry name" value="Kinase-like_dom_sf"/>
</dbReference>
<evidence type="ECO:0000256" key="2">
    <source>
        <dbReference type="ARBA" id="ARBA00012513"/>
    </source>
</evidence>
<dbReference type="Pfam" id="PF11721">
    <property type="entry name" value="Malectin"/>
    <property type="match status" value="1"/>
</dbReference>
<keyword evidence="5" id="KW-0433">Leucine-rich repeat</keyword>
<reference evidence="24" key="1">
    <citation type="submission" date="2019-03" db="EMBL/GenBank/DDBJ databases">
        <authorList>
            <person name="Mank J."/>
            <person name="Almeida P."/>
        </authorList>
    </citation>
    <scope>NUCLEOTIDE SEQUENCE</scope>
    <source>
        <strain evidence="24">78183</strain>
    </source>
</reference>
<keyword evidence="4" id="KW-0597">Phosphoprotein</keyword>
<organism evidence="24">
    <name type="scientific">Salix viminalis</name>
    <name type="common">Common osier</name>
    <name type="synonym">Basket willow</name>
    <dbReference type="NCBI Taxonomy" id="40686"/>
    <lineage>
        <taxon>Eukaryota</taxon>
        <taxon>Viridiplantae</taxon>
        <taxon>Streptophyta</taxon>
        <taxon>Embryophyta</taxon>
        <taxon>Tracheophyta</taxon>
        <taxon>Spermatophyta</taxon>
        <taxon>Magnoliopsida</taxon>
        <taxon>eudicotyledons</taxon>
        <taxon>Gunneridae</taxon>
        <taxon>Pentapetalae</taxon>
        <taxon>rosids</taxon>
        <taxon>fabids</taxon>
        <taxon>Malpighiales</taxon>
        <taxon>Salicaceae</taxon>
        <taxon>Saliceae</taxon>
        <taxon>Salix</taxon>
    </lineage>
</organism>
<feature type="domain" description="Protein kinase" evidence="23">
    <location>
        <begin position="621"/>
        <end position="950"/>
    </location>
</feature>
<dbReference type="GO" id="GO:0004674">
    <property type="term" value="F:protein serine/threonine kinase activity"/>
    <property type="evidence" value="ECO:0007669"/>
    <property type="project" value="UniProtKB-KW"/>
</dbReference>
<evidence type="ECO:0000256" key="18">
    <source>
        <dbReference type="ARBA" id="ARBA00048679"/>
    </source>
</evidence>
<dbReference type="InterPro" id="IPR021720">
    <property type="entry name" value="Malectin_dom"/>
</dbReference>
<accession>A0A6N2LI00</accession>
<comment type="catalytic activity">
    <reaction evidence="18">
        <text>L-seryl-[protein] + ATP = O-phospho-L-seryl-[protein] + ADP + H(+)</text>
        <dbReference type="Rhea" id="RHEA:17989"/>
        <dbReference type="Rhea" id="RHEA-COMP:9863"/>
        <dbReference type="Rhea" id="RHEA-COMP:11604"/>
        <dbReference type="ChEBI" id="CHEBI:15378"/>
        <dbReference type="ChEBI" id="CHEBI:29999"/>
        <dbReference type="ChEBI" id="CHEBI:30616"/>
        <dbReference type="ChEBI" id="CHEBI:83421"/>
        <dbReference type="ChEBI" id="CHEBI:456216"/>
        <dbReference type="EC" id="2.7.11.1"/>
    </reaction>
</comment>
<dbReference type="PROSITE" id="PS50011">
    <property type="entry name" value="PROTEIN_KINASE_DOM"/>
    <property type="match status" value="1"/>
</dbReference>
<comment type="subcellular location">
    <subcellularLocation>
        <location evidence="1">Membrane</location>
        <topology evidence="1">Single-pass type I membrane protein</topology>
    </subcellularLocation>
</comment>
<dbReference type="InterPro" id="IPR032675">
    <property type="entry name" value="LRR_dom_sf"/>
</dbReference>
<dbReference type="Gene3D" id="2.60.120.430">
    <property type="entry name" value="Galactose-binding lectin"/>
    <property type="match status" value="1"/>
</dbReference>
<keyword evidence="11" id="KW-0418">Kinase</keyword>
<evidence type="ECO:0000256" key="9">
    <source>
        <dbReference type="ARBA" id="ARBA00022737"/>
    </source>
</evidence>
<evidence type="ECO:0000256" key="17">
    <source>
        <dbReference type="ARBA" id="ARBA00047899"/>
    </source>
</evidence>
<name>A0A6N2LI00_SALVM</name>
<dbReference type="PROSITE" id="PS00107">
    <property type="entry name" value="PROTEIN_KINASE_ATP"/>
    <property type="match status" value="1"/>
</dbReference>
<evidence type="ECO:0000256" key="5">
    <source>
        <dbReference type="ARBA" id="ARBA00022614"/>
    </source>
</evidence>
<evidence type="ECO:0000256" key="12">
    <source>
        <dbReference type="ARBA" id="ARBA00022840"/>
    </source>
</evidence>
<evidence type="ECO:0000256" key="15">
    <source>
        <dbReference type="ARBA" id="ARBA00023170"/>
    </source>
</evidence>
<keyword evidence="6" id="KW-0808">Transferase</keyword>
<dbReference type="GO" id="GO:0016020">
    <property type="term" value="C:membrane"/>
    <property type="evidence" value="ECO:0007669"/>
    <property type="project" value="UniProtKB-SubCell"/>
</dbReference>